<comment type="caution">
    <text evidence="2">The sequence shown here is derived from an EMBL/GenBank/DDBJ whole genome shotgun (WGS) entry which is preliminary data.</text>
</comment>
<evidence type="ECO:0000259" key="1">
    <source>
        <dbReference type="Pfam" id="PF01636"/>
    </source>
</evidence>
<dbReference type="InterPro" id="IPR002575">
    <property type="entry name" value="Aminoglycoside_PTrfase"/>
</dbReference>
<accession>A0A9D1FMI5</accession>
<evidence type="ECO:0000313" key="2">
    <source>
        <dbReference type="EMBL" id="HIS75930.1"/>
    </source>
</evidence>
<dbReference type="Pfam" id="PF01636">
    <property type="entry name" value="APH"/>
    <property type="match status" value="1"/>
</dbReference>
<evidence type="ECO:0000313" key="3">
    <source>
        <dbReference type="Proteomes" id="UP000824002"/>
    </source>
</evidence>
<name>A0A9D1FMI5_9FIRM</name>
<sequence>MAEQYLTDLTCHLEEHYRIRPVSITPAKRGYYGETWKVRGEEGCYFVKLDFLPRHREIFRNSLAAVDYFCRCGIDFAGQVVKTLRGEPSSDFQSGVMGVFRWVEGENLETDGTKPTEYQMLCQIYRLTKPGLPIPTMEFSDGAAQTFYRGWRRMEEAPNGETERAFLAMLERQREKIECCARELSRYANACRKDTGGFVITHGDAGGNFFVGDDKSYILDWDEVMYAPPDRDAWVMCCRDWARELFDKTLEENGIPYRLRPERLAFVCFHMYFFYLGEFLADITSRDVLAKAEDFLTNGWIEERLEFAKTL</sequence>
<dbReference type="Gene3D" id="3.30.200.20">
    <property type="entry name" value="Phosphorylase Kinase, domain 1"/>
    <property type="match status" value="1"/>
</dbReference>
<proteinExistence type="predicted"/>
<feature type="domain" description="Aminoglycoside phosphotransferase" evidence="1">
    <location>
        <begin position="24"/>
        <end position="253"/>
    </location>
</feature>
<dbReference type="Gene3D" id="1.10.510.10">
    <property type="entry name" value="Transferase(Phosphotransferase) domain 1"/>
    <property type="match status" value="1"/>
</dbReference>
<gene>
    <name evidence="2" type="ORF">IAB51_03870</name>
</gene>
<dbReference type="Proteomes" id="UP000824002">
    <property type="component" value="Unassembled WGS sequence"/>
</dbReference>
<dbReference type="EMBL" id="DVJP01000029">
    <property type="protein sequence ID" value="HIS75930.1"/>
    <property type="molecule type" value="Genomic_DNA"/>
</dbReference>
<dbReference type="SUPFAM" id="SSF56112">
    <property type="entry name" value="Protein kinase-like (PK-like)"/>
    <property type="match status" value="1"/>
</dbReference>
<organism evidence="2 3">
    <name type="scientific">Candidatus Merdivicinus excrementipullorum</name>
    <dbReference type="NCBI Taxonomy" id="2840867"/>
    <lineage>
        <taxon>Bacteria</taxon>
        <taxon>Bacillati</taxon>
        <taxon>Bacillota</taxon>
        <taxon>Clostridia</taxon>
        <taxon>Eubacteriales</taxon>
        <taxon>Oscillospiraceae</taxon>
        <taxon>Oscillospiraceae incertae sedis</taxon>
        <taxon>Candidatus Merdivicinus</taxon>
    </lineage>
</organism>
<protein>
    <submittedName>
        <fullName evidence="2">Aminoglycoside phosphotransferase family protein</fullName>
    </submittedName>
</protein>
<dbReference type="AlphaFoldDB" id="A0A9D1FMI5"/>
<dbReference type="InterPro" id="IPR011009">
    <property type="entry name" value="Kinase-like_dom_sf"/>
</dbReference>
<reference evidence="2" key="1">
    <citation type="submission" date="2020-10" db="EMBL/GenBank/DDBJ databases">
        <authorList>
            <person name="Gilroy R."/>
        </authorList>
    </citation>
    <scope>NUCLEOTIDE SEQUENCE</scope>
    <source>
        <strain evidence="2">CHK199-13235</strain>
    </source>
</reference>
<reference evidence="2" key="2">
    <citation type="journal article" date="2021" name="PeerJ">
        <title>Extensive microbial diversity within the chicken gut microbiome revealed by metagenomics and culture.</title>
        <authorList>
            <person name="Gilroy R."/>
            <person name="Ravi A."/>
            <person name="Getino M."/>
            <person name="Pursley I."/>
            <person name="Horton D.L."/>
            <person name="Alikhan N.F."/>
            <person name="Baker D."/>
            <person name="Gharbi K."/>
            <person name="Hall N."/>
            <person name="Watson M."/>
            <person name="Adriaenssens E.M."/>
            <person name="Foster-Nyarko E."/>
            <person name="Jarju S."/>
            <person name="Secka A."/>
            <person name="Antonio M."/>
            <person name="Oren A."/>
            <person name="Chaudhuri R.R."/>
            <person name="La Ragione R."/>
            <person name="Hildebrand F."/>
            <person name="Pallen M.J."/>
        </authorList>
    </citation>
    <scope>NUCLEOTIDE SEQUENCE</scope>
    <source>
        <strain evidence="2">CHK199-13235</strain>
    </source>
</reference>